<sequence>MVFWKYARKTTVYVTLSKALHLAANTKGVTVQGLYFIFRD</sequence>
<reference evidence="1 2" key="1">
    <citation type="submission" date="2018-02" db="EMBL/GenBank/DDBJ databases">
        <title>Acetobacter orientalis genome.</title>
        <authorList>
            <person name="Nakashima N."/>
            <person name="Tamura T."/>
        </authorList>
    </citation>
    <scope>NUCLEOTIDE SEQUENCE [LARGE SCALE GENOMIC DNA]</scope>
    <source>
        <strain evidence="1 2">FAN1</strain>
    </source>
</reference>
<dbReference type="Proteomes" id="UP000270034">
    <property type="component" value="Chromosome"/>
</dbReference>
<name>A0A2Z5ZJ48_9PROT</name>
<gene>
    <name evidence="1" type="ORF">AcetOrient_orf03452</name>
</gene>
<organism evidence="1 2">
    <name type="scientific">Acetobacter orientalis</name>
    <dbReference type="NCBI Taxonomy" id="146474"/>
    <lineage>
        <taxon>Bacteria</taxon>
        <taxon>Pseudomonadati</taxon>
        <taxon>Pseudomonadota</taxon>
        <taxon>Alphaproteobacteria</taxon>
        <taxon>Acetobacterales</taxon>
        <taxon>Acetobacteraceae</taxon>
        <taxon>Acetobacter</taxon>
    </lineage>
</organism>
<proteinExistence type="predicted"/>
<evidence type="ECO:0000313" key="2">
    <source>
        <dbReference type="Proteomes" id="UP000270034"/>
    </source>
</evidence>
<dbReference type="EMBL" id="AP018515">
    <property type="protein sequence ID" value="BBC80640.1"/>
    <property type="molecule type" value="Genomic_DNA"/>
</dbReference>
<protein>
    <submittedName>
        <fullName evidence="1">Integrase</fullName>
    </submittedName>
</protein>
<accession>A0A2Z5ZJ48</accession>
<dbReference type="KEGG" id="aot:AcetOri_orf03452"/>
<dbReference type="AlphaFoldDB" id="A0A2Z5ZJ48"/>
<evidence type="ECO:0000313" key="1">
    <source>
        <dbReference type="EMBL" id="BBC80640.1"/>
    </source>
</evidence>